<sequence length="118" mass="13315">MLLCVLTITFLFCPAMQCRLALFFIWPFYSRSGSRMVLQSVCAPHLLFCLGRLHQWFFILYVPITFPSVWAGSICGSSFCMYPTPSLLSGQGPSVVPYSVCTPHLLTAKHTCHLPYNM</sequence>
<proteinExistence type="predicted"/>
<protein>
    <submittedName>
        <fullName evidence="1">Uncharacterized protein</fullName>
    </submittedName>
</protein>
<dbReference type="EMBL" id="CM004481">
    <property type="protein sequence ID" value="OCT65340.1"/>
    <property type="molecule type" value="Genomic_DNA"/>
</dbReference>
<dbReference type="AlphaFoldDB" id="A0A974C3P3"/>
<gene>
    <name evidence="1" type="ORF">XELAEV_18041580mg</name>
</gene>
<organism evidence="1 2">
    <name type="scientific">Xenopus laevis</name>
    <name type="common">African clawed frog</name>
    <dbReference type="NCBI Taxonomy" id="8355"/>
    <lineage>
        <taxon>Eukaryota</taxon>
        <taxon>Metazoa</taxon>
        <taxon>Chordata</taxon>
        <taxon>Craniata</taxon>
        <taxon>Vertebrata</taxon>
        <taxon>Euteleostomi</taxon>
        <taxon>Amphibia</taxon>
        <taxon>Batrachia</taxon>
        <taxon>Anura</taxon>
        <taxon>Pipoidea</taxon>
        <taxon>Pipidae</taxon>
        <taxon>Xenopodinae</taxon>
        <taxon>Xenopus</taxon>
        <taxon>Xenopus</taxon>
    </lineage>
</organism>
<dbReference type="Proteomes" id="UP000694892">
    <property type="component" value="Chromosome 8S"/>
</dbReference>
<name>A0A974C3P3_XENLA</name>
<accession>A0A974C3P3</accession>
<evidence type="ECO:0000313" key="2">
    <source>
        <dbReference type="Proteomes" id="UP000694892"/>
    </source>
</evidence>
<evidence type="ECO:0000313" key="1">
    <source>
        <dbReference type="EMBL" id="OCT65340.1"/>
    </source>
</evidence>
<reference evidence="2" key="1">
    <citation type="journal article" date="2016" name="Nature">
        <title>Genome evolution in the allotetraploid frog Xenopus laevis.</title>
        <authorList>
            <person name="Session A.M."/>
            <person name="Uno Y."/>
            <person name="Kwon T."/>
            <person name="Chapman J.A."/>
            <person name="Toyoda A."/>
            <person name="Takahashi S."/>
            <person name="Fukui A."/>
            <person name="Hikosaka A."/>
            <person name="Suzuki A."/>
            <person name="Kondo M."/>
            <person name="van Heeringen S.J."/>
            <person name="Quigley I."/>
            <person name="Heinz S."/>
            <person name="Ogino H."/>
            <person name="Ochi H."/>
            <person name="Hellsten U."/>
            <person name="Lyons J.B."/>
            <person name="Simakov O."/>
            <person name="Putnam N."/>
            <person name="Stites J."/>
            <person name="Kuroki Y."/>
            <person name="Tanaka T."/>
            <person name="Michiue T."/>
            <person name="Watanabe M."/>
            <person name="Bogdanovic O."/>
            <person name="Lister R."/>
            <person name="Georgiou G."/>
            <person name="Paranjpe S.S."/>
            <person name="van Kruijsbergen I."/>
            <person name="Shu S."/>
            <person name="Carlson J."/>
            <person name="Kinoshita T."/>
            <person name="Ohta Y."/>
            <person name="Mawaribuchi S."/>
            <person name="Jenkins J."/>
            <person name="Grimwood J."/>
            <person name="Schmutz J."/>
            <person name="Mitros T."/>
            <person name="Mozaffari S.V."/>
            <person name="Suzuki Y."/>
            <person name="Haramoto Y."/>
            <person name="Yamamoto T.S."/>
            <person name="Takagi C."/>
            <person name="Heald R."/>
            <person name="Miller K."/>
            <person name="Haudenschild C."/>
            <person name="Kitzman J."/>
            <person name="Nakayama T."/>
            <person name="Izutsu Y."/>
            <person name="Robert J."/>
            <person name="Fortriede J."/>
            <person name="Burns K."/>
            <person name="Lotay V."/>
            <person name="Karimi K."/>
            <person name="Yasuoka Y."/>
            <person name="Dichmann D.S."/>
            <person name="Flajnik M.F."/>
            <person name="Houston D.W."/>
            <person name="Shendure J."/>
            <person name="DuPasquier L."/>
            <person name="Vize P.D."/>
            <person name="Zorn A.M."/>
            <person name="Ito M."/>
            <person name="Marcotte E.M."/>
            <person name="Wallingford J.B."/>
            <person name="Ito Y."/>
            <person name="Asashima M."/>
            <person name="Ueno N."/>
            <person name="Matsuda Y."/>
            <person name="Veenstra G.J."/>
            <person name="Fujiyama A."/>
            <person name="Harland R.M."/>
            <person name="Taira M."/>
            <person name="Rokhsar D.S."/>
        </authorList>
    </citation>
    <scope>NUCLEOTIDE SEQUENCE [LARGE SCALE GENOMIC DNA]</scope>
    <source>
        <strain evidence="2">J</strain>
    </source>
</reference>